<dbReference type="Gene3D" id="1.20.1740.10">
    <property type="entry name" value="Amino acid/polyamine transporter I"/>
    <property type="match status" value="1"/>
</dbReference>
<feature type="transmembrane region" description="Helical" evidence="7">
    <location>
        <begin position="431"/>
        <end position="450"/>
    </location>
</feature>
<sequence length="675" mass="74824">MTMDPQLKPEKDVEGNSTRSFEDDSTVAETSVGMQIASEKEHEIKYRSCSWQKTAALLFSEYICLAIMSFPWLDFDRSFSVLGLVPGIIVTLAVAATVLYTSLILWRYCLKYPEIRDVCDIGKKLFGGAQWAYNVTAVFFILNNTFIQGLHVLIGARLLNTLTNSSQCTVVFSVISAIICLIVSLPRTLRQLAHMGTFSAVTMGIAVLLAIIFAGIQDHPAGYKEGEEPIVNAFALPGTTFVSGMSAFLNISYTFIGQITLPSFIAEMKDPKDFPKALWAVTIAEMVVFTLCGALMYHYVGDQYMTAPAFGSLQPTYKKIAFSFAIPTIVFLGALYSTVTARFIFFRLFKNSHHRHSNTVVGWSAWVGILTATWTLAFIIAEVIPFFSDMLSLMSSLFDGWFGFIFWALAYFELNPGKKRWSGVSKTVQTIVNYFFILLGLYILVAGTYAPGEITAKPSYDAISRYLEFVFGNDETYSFMFDDADFTYHPNVTSCYPLPPHTLLSSEDKTLVVLPSRGFQHTHHIHNTQLHKHLNEQISMSGLSNSQEYARTTDWSERTNQGIVDGRPEGQNPPRAPIQRDTVVDKDASLDSSDAMRPRAADILGGTTSADVHNNTIGKPGSGQTSSELHHDGAGDRKSDGQGSSQWGPPGQASVELDRAQRETGRDREAFARDQ</sequence>
<comment type="similarity">
    <text evidence="2">Belongs to the amino acid/polyamine transporter 2 family.</text>
</comment>
<feature type="transmembrane region" description="Helical" evidence="7">
    <location>
        <begin position="55"/>
        <end position="73"/>
    </location>
</feature>
<gene>
    <name evidence="9" type="ORF">AAF712_005953</name>
</gene>
<dbReference type="EMBL" id="JBBXMP010000030">
    <property type="protein sequence ID" value="KAL0066964.1"/>
    <property type="molecule type" value="Genomic_DNA"/>
</dbReference>
<keyword evidence="5 7" id="KW-0472">Membrane</keyword>
<protein>
    <recommendedName>
        <fullName evidence="8">Amino acid transporter transmembrane domain-containing protein</fullName>
    </recommendedName>
</protein>
<feature type="compositionally biased region" description="Basic and acidic residues" evidence="6">
    <location>
        <begin position="628"/>
        <end position="640"/>
    </location>
</feature>
<comment type="subcellular location">
    <subcellularLocation>
        <location evidence="1">Membrane</location>
        <topology evidence="1">Multi-pass membrane protein</topology>
    </subcellularLocation>
</comment>
<keyword evidence="3 7" id="KW-0812">Transmembrane</keyword>
<feature type="transmembrane region" description="Helical" evidence="7">
    <location>
        <begin position="79"/>
        <end position="106"/>
    </location>
</feature>
<evidence type="ECO:0000256" key="7">
    <source>
        <dbReference type="SAM" id="Phobius"/>
    </source>
</evidence>
<evidence type="ECO:0000259" key="8">
    <source>
        <dbReference type="Pfam" id="PF01490"/>
    </source>
</evidence>
<feature type="compositionally biased region" description="Polar residues" evidence="6">
    <location>
        <begin position="606"/>
        <end position="627"/>
    </location>
</feature>
<evidence type="ECO:0000256" key="6">
    <source>
        <dbReference type="SAM" id="MobiDB-lite"/>
    </source>
</evidence>
<evidence type="ECO:0000256" key="1">
    <source>
        <dbReference type="ARBA" id="ARBA00004141"/>
    </source>
</evidence>
<feature type="transmembrane region" description="Helical" evidence="7">
    <location>
        <begin position="277"/>
        <end position="300"/>
    </location>
</feature>
<feature type="compositionally biased region" description="Basic and acidic residues" evidence="6">
    <location>
        <begin position="582"/>
        <end position="600"/>
    </location>
</feature>
<dbReference type="PANTHER" id="PTHR22950:SF20">
    <property type="entry name" value="AMINO ACID TRANSPORTER (EUROFUNG)"/>
    <property type="match status" value="1"/>
</dbReference>
<dbReference type="InterPro" id="IPR013057">
    <property type="entry name" value="AA_transpt_TM"/>
</dbReference>
<dbReference type="Pfam" id="PF01490">
    <property type="entry name" value="Aa_trans"/>
    <property type="match status" value="1"/>
</dbReference>
<feature type="region of interest" description="Disordered" evidence="6">
    <location>
        <begin position="1"/>
        <end position="28"/>
    </location>
</feature>
<comment type="caution">
    <text evidence="9">The sequence shown here is derived from an EMBL/GenBank/DDBJ whole genome shotgun (WGS) entry which is preliminary data.</text>
</comment>
<feature type="compositionally biased region" description="Low complexity" evidence="6">
    <location>
        <begin position="641"/>
        <end position="654"/>
    </location>
</feature>
<evidence type="ECO:0000256" key="5">
    <source>
        <dbReference type="ARBA" id="ARBA00023136"/>
    </source>
</evidence>
<dbReference type="PANTHER" id="PTHR22950">
    <property type="entry name" value="AMINO ACID TRANSPORTER"/>
    <property type="match status" value="1"/>
</dbReference>
<feature type="region of interest" description="Disordered" evidence="6">
    <location>
        <begin position="543"/>
        <end position="675"/>
    </location>
</feature>
<keyword evidence="10" id="KW-1185">Reference proteome</keyword>
<feature type="transmembrane region" description="Helical" evidence="7">
    <location>
        <begin position="390"/>
        <end position="410"/>
    </location>
</feature>
<reference evidence="9 10" key="1">
    <citation type="submission" date="2024-05" db="EMBL/GenBank/DDBJ databases">
        <title>A draft genome resource for the thread blight pathogen Marasmius tenuissimus strain MS-2.</title>
        <authorList>
            <person name="Yulfo-Soto G.E."/>
            <person name="Baruah I.K."/>
            <person name="Amoako-Attah I."/>
            <person name="Bukari Y."/>
            <person name="Meinhardt L.W."/>
            <person name="Bailey B.A."/>
            <person name="Cohen S.P."/>
        </authorList>
    </citation>
    <scope>NUCLEOTIDE SEQUENCE [LARGE SCALE GENOMIC DNA]</scope>
    <source>
        <strain evidence="9 10">MS-2</strain>
    </source>
</reference>
<feature type="compositionally biased region" description="Basic and acidic residues" evidence="6">
    <location>
        <begin position="656"/>
        <end position="675"/>
    </location>
</feature>
<feature type="transmembrane region" description="Helical" evidence="7">
    <location>
        <begin position="166"/>
        <end position="185"/>
    </location>
</feature>
<keyword evidence="4 7" id="KW-1133">Transmembrane helix</keyword>
<accession>A0ABR3A0Q8</accession>
<feature type="transmembrane region" description="Helical" evidence="7">
    <location>
        <begin position="320"/>
        <end position="339"/>
    </location>
</feature>
<feature type="transmembrane region" description="Helical" evidence="7">
    <location>
        <begin position="360"/>
        <end position="384"/>
    </location>
</feature>
<evidence type="ECO:0000256" key="2">
    <source>
        <dbReference type="ARBA" id="ARBA00008066"/>
    </source>
</evidence>
<evidence type="ECO:0000313" key="10">
    <source>
        <dbReference type="Proteomes" id="UP001437256"/>
    </source>
</evidence>
<feature type="domain" description="Amino acid transporter transmembrane" evidence="8">
    <location>
        <begin position="49"/>
        <end position="450"/>
    </location>
</feature>
<feature type="transmembrane region" description="Helical" evidence="7">
    <location>
        <begin position="131"/>
        <end position="154"/>
    </location>
</feature>
<name>A0ABR3A0Q8_9AGAR</name>
<evidence type="ECO:0000256" key="3">
    <source>
        <dbReference type="ARBA" id="ARBA00022692"/>
    </source>
</evidence>
<dbReference type="Proteomes" id="UP001437256">
    <property type="component" value="Unassembled WGS sequence"/>
</dbReference>
<feature type="transmembrane region" description="Helical" evidence="7">
    <location>
        <begin position="192"/>
        <end position="214"/>
    </location>
</feature>
<proteinExistence type="inferred from homology"/>
<organism evidence="9 10">
    <name type="scientific">Marasmius tenuissimus</name>
    <dbReference type="NCBI Taxonomy" id="585030"/>
    <lineage>
        <taxon>Eukaryota</taxon>
        <taxon>Fungi</taxon>
        <taxon>Dikarya</taxon>
        <taxon>Basidiomycota</taxon>
        <taxon>Agaricomycotina</taxon>
        <taxon>Agaricomycetes</taxon>
        <taxon>Agaricomycetidae</taxon>
        <taxon>Agaricales</taxon>
        <taxon>Marasmiineae</taxon>
        <taxon>Marasmiaceae</taxon>
        <taxon>Marasmius</taxon>
    </lineage>
</organism>
<feature type="transmembrane region" description="Helical" evidence="7">
    <location>
        <begin position="234"/>
        <end position="256"/>
    </location>
</feature>
<evidence type="ECO:0000313" key="9">
    <source>
        <dbReference type="EMBL" id="KAL0066964.1"/>
    </source>
</evidence>
<evidence type="ECO:0000256" key="4">
    <source>
        <dbReference type="ARBA" id="ARBA00022989"/>
    </source>
</evidence>